<dbReference type="Proteomes" id="UP000291022">
    <property type="component" value="Unassembled WGS sequence"/>
</dbReference>
<dbReference type="GeneTree" id="ENSGT00940000159988"/>
<evidence type="ECO:0000256" key="6">
    <source>
        <dbReference type="SAM" id="MobiDB-lite"/>
    </source>
</evidence>
<keyword evidence="3" id="KW-0732">Signal</keyword>
<organism evidence="8 9">
    <name type="scientific">Ursus americanus</name>
    <name type="common">American black bear</name>
    <name type="synonym">Euarctos americanus</name>
    <dbReference type="NCBI Taxonomy" id="9643"/>
    <lineage>
        <taxon>Eukaryota</taxon>
        <taxon>Metazoa</taxon>
        <taxon>Chordata</taxon>
        <taxon>Craniata</taxon>
        <taxon>Vertebrata</taxon>
        <taxon>Euteleostomi</taxon>
        <taxon>Mammalia</taxon>
        <taxon>Eutheria</taxon>
        <taxon>Laurasiatheria</taxon>
        <taxon>Carnivora</taxon>
        <taxon>Caniformia</taxon>
        <taxon>Ursidae</taxon>
        <taxon>Ursus</taxon>
    </lineage>
</organism>
<reference evidence="8" key="3">
    <citation type="submission" date="2025-09" db="UniProtKB">
        <authorList>
            <consortium name="Ensembl"/>
        </authorList>
    </citation>
    <scope>IDENTIFICATION</scope>
</reference>
<dbReference type="PANTHER" id="PTHR22923:SF50">
    <property type="entry name" value="CEREBELLIN-2"/>
    <property type="match status" value="1"/>
</dbReference>
<keyword evidence="5" id="KW-0325">Glycoprotein</keyword>
<dbReference type="Gene3D" id="2.60.120.40">
    <property type="match status" value="1"/>
</dbReference>
<dbReference type="GO" id="GO:0099558">
    <property type="term" value="P:maintenance of synapse structure"/>
    <property type="evidence" value="ECO:0007669"/>
    <property type="project" value="TreeGrafter"/>
</dbReference>
<name>A0A452RY38_URSAM</name>
<reference evidence="8" key="2">
    <citation type="submission" date="2025-08" db="UniProtKB">
        <authorList>
            <consortium name="Ensembl"/>
        </authorList>
    </citation>
    <scope>IDENTIFICATION</scope>
</reference>
<evidence type="ECO:0000313" key="8">
    <source>
        <dbReference type="Ensembl" id="ENSUAMP00000024440.1"/>
    </source>
</evidence>
<dbReference type="SMART" id="SM00110">
    <property type="entry name" value="C1Q"/>
    <property type="match status" value="1"/>
</dbReference>
<dbReference type="FunFam" id="2.60.120.40:FF:000002">
    <property type="entry name" value="Cerebellin 4"/>
    <property type="match status" value="1"/>
</dbReference>
<feature type="region of interest" description="Disordered" evidence="6">
    <location>
        <begin position="17"/>
        <end position="44"/>
    </location>
</feature>
<evidence type="ECO:0000313" key="9">
    <source>
        <dbReference type="Proteomes" id="UP000291022"/>
    </source>
</evidence>
<evidence type="ECO:0000256" key="2">
    <source>
        <dbReference type="ARBA" id="ARBA00022525"/>
    </source>
</evidence>
<dbReference type="STRING" id="9643.ENSUAMP00000024440"/>
<evidence type="ECO:0000256" key="3">
    <source>
        <dbReference type="ARBA" id="ARBA00022729"/>
    </source>
</evidence>
<dbReference type="InterPro" id="IPR050822">
    <property type="entry name" value="Cerebellin_Synaptic_Org"/>
</dbReference>
<comment type="subcellular location">
    <subcellularLocation>
        <location evidence="1">Secreted</location>
    </subcellularLocation>
</comment>
<sequence>MPRAALRALRLSSGPGLPLPAARSLQPDAAPGRGPAGPPLTMPGRRGALREPAGWAGSCLGAALALLLLLLPAGCPVRAQNDTEPIVLEGKCLVVCDSSPSADGAVTSSLGISVRSGSAKVAFSATRSTNHEPSEMSNRTMTIYFDQVLVNIGNHFDLASSIFVAPRKGIYSFSFHVVKVYNRQTIQVSLMQNGYPVISAFAGDQDVTREAASNGVLLLMEREDKVHLKLERGNLMGGWKYSTFSGFLVFPL</sequence>
<dbReference type="InterPro" id="IPR008983">
    <property type="entry name" value="Tumour_necrosis_fac-like_dom"/>
</dbReference>
<accession>A0A452RY38</accession>
<gene>
    <name evidence="8" type="primary">CBLN2</name>
</gene>
<reference evidence="9" key="1">
    <citation type="submission" date="2016-06" db="EMBL/GenBank/DDBJ databases">
        <title>De novo assembly and RNA-Seq shows season-dependent expression and editing in black bear kidneys.</title>
        <authorList>
            <person name="Korstanje R."/>
            <person name="Srivastava A."/>
            <person name="Sarsani V.K."/>
            <person name="Sheehan S.M."/>
            <person name="Seger R.L."/>
            <person name="Barter M.E."/>
            <person name="Lindqvist C."/>
            <person name="Brody L.C."/>
            <person name="Mullikin J.C."/>
        </authorList>
    </citation>
    <scope>NUCLEOTIDE SEQUENCE [LARGE SCALE GENOMIC DNA]</scope>
</reference>
<evidence type="ECO:0000259" key="7">
    <source>
        <dbReference type="PROSITE" id="PS50871"/>
    </source>
</evidence>
<keyword evidence="4" id="KW-1015">Disulfide bond</keyword>
<dbReference type="InterPro" id="IPR001073">
    <property type="entry name" value="C1q_dom"/>
</dbReference>
<dbReference type="GO" id="GO:0005576">
    <property type="term" value="C:extracellular region"/>
    <property type="evidence" value="ECO:0007669"/>
    <property type="project" value="UniProtKB-SubCell"/>
</dbReference>
<feature type="domain" description="C1q" evidence="7">
    <location>
        <begin position="116"/>
        <end position="252"/>
    </location>
</feature>
<protein>
    <submittedName>
        <fullName evidence="8">Cerebellin 2</fullName>
    </submittedName>
</protein>
<keyword evidence="9" id="KW-1185">Reference proteome</keyword>
<dbReference type="PANTHER" id="PTHR22923">
    <property type="entry name" value="CEREBELLIN-RELATED"/>
    <property type="match status" value="1"/>
</dbReference>
<keyword evidence="2" id="KW-0964">Secreted</keyword>
<dbReference type="GO" id="GO:0045202">
    <property type="term" value="C:synapse"/>
    <property type="evidence" value="ECO:0007669"/>
    <property type="project" value="TreeGrafter"/>
</dbReference>
<dbReference type="Ensembl" id="ENSUAMT00000027291.1">
    <property type="protein sequence ID" value="ENSUAMP00000024440.1"/>
    <property type="gene ID" value="ENSUAMG00000019099.1"/>
</dbReference>
<dbReference type="PRINTS" id="PR00007">
    <property type="entry name" value="COMPLEMNTC1Q"/>
</dbReference>
<evidence type="ECO:0000256" key="4">
    <source>
        <dbReference type="ARBA" id="ARBA00023157"/>
    </source>
</evidence>
<dbReference type="SUPFAM" id="SSF49842">
    <property type="entry name" value="TNF-like"/>
    <property type="match status" value="1"/>
</dbReference>
<dbReference type="PROSITE" id="PS50871">
    <property type="entry name" value="C1Q"/>
    <property type="match status" value="1"/>
</dbReference>
<dbReference type="Pfam" id="PF00386">
    <property type="entry name" value="C1q"/>
    <property type="match status" value="1"/>
</dbReference>
<proteinExistence type="predicted"/>
<evidence type="ECO:0000256" key="5">
    <source>
        <dbReference type="ARBA" id="ARBA00023180"/>
    </source>
</evidence>
<dbReference type="OMA" id="CSGQNDT"/>
<feature type="compositionally biased region" description="Low complexity" evidence="6">
    <location>
        <begin position="17"/>
        <end position="33"/>
    </location>
</feature>
<evidence type="ECO:0000256" key="1">
    <source>
        <dbReference type="ARBA" id="ARBA00004613"/>
    </source>
</evidence>
<dbReference type="AlphaFoldDB" id="A0A452RY38"/>